<evidence type="ECO:0000256" key="7">
    <source>
        <dbReference type="ARBA" id="ARBA00022842"/>
    </source>
</evidence>
<evidence type="ECO:0000256" key="11">
    <source>
        <dbReference type="PIRSR" id="PIRSR605478-2"/>
    </source>
</evidence>
<comment type="catalytic activity">
    <reaction evidence="9 15">
        <text>D-sedoheptulose 7-phosphate + D-glyceraldehyde 3-phosphate = aldehydo-D-ribose 5-phosphate + D-xylulose 5-phosphate</text>
        <dbReference type="Rhea" id="RHEA:10508"/>
        <dbReference type="ChEBI" id="CHEBI:57483"/>
        <dbReference type="ChEBI" id="CHEBI:57737"/>
        <dbReference type="ChEBI" id="CHEBI:58273"/>
        <dbReference type="ChEBI" id="CHEBI:59776"/>
        <dbReference type="EC" id="2.2.1.1"/>
    </reaction>
</comment>
<dbReference type="EC" id="2.2.1.1" evidence="4 15"/>
<evidence type="ECO:0000256" key="14">
    <source>
        <dbReference type="PIRSR" id="PIRSR605478-5"/>
    </source>
</evidence>
<feature type="binding site" evidence="11">
    <location>
        <position position="534"/>
    </location>
    <ligand>
        <name>substrate</name>
    </ligand>
</feature>
<feature type="binding site" evidence="11">
    <location>
        <position position="27"/>
    </location>
    <ligand>
        <name>substrate</name>
    </ligand>
</feature>
<dbReference type="FunFam" id="3.40.50.970:FF:000004">
    <property type="entry name" value="Transketolase"/>
    <property type="match status" value="1"/>
</dbReference>
<dbReference type="PhylomeDB" id="A0A060TDE3"/>
<dbReference type="AlphaFoldDB" id="A0A060TDE3"/>
<dbReference type="GO" id="GO:0004802">
    <property type="term" value="F:transketolase activity"/>
    <property type="evidence" value="ECO:0007669"/>
    <property type="project" value="UniProtKB-EC"/>
</dbReference>
<feature type="domain" description="Transketolase-like pyrimidine-binding" evidence="16">
    <location>
        <begin position="356"/>
        <end position="539"/>
    </location>
</feature>
<sequence>MTNIEQLTIKNIRVLVADLVQQFNGGHPGSAMGMAAIGVALWKHVLKYNPKNANWFNRDRFVLSNGHTCLFQYVFLHLSGYESFTMDQLKKYHAKELSQCAGHPEIEFEGIEVTTGPLGQGIANAVGLAIASKNLGATYNREGHKLIDNTIYCMVGDACIQEGVGLEAISFAGHLGLDNLVAIYDNNQITCDGSVDLTNSEDVNAKFRAQKWEVIDIEDGNWNVQAIVDALEAAKKATKPVLINIRTTIGIDTKVANQAAAHGAAYGAETVSSLKELYGFGPEFATIRDEVYAYMRDGSEGSIAKGQRFEKEWEQKLANYASAYPEEHKQLISRIAGELDPSWKDTLPTELPVADTPSRKASGLTFTPVAAKFNQFLVGTADLSPSVNLLWPDKKDFQNPNITPACGIAGDYTGRYIHYGVREHAMCAIANGISAYNKGTFIPITSTFFMFYLYSAPAVRMSALQHLQTIHVATHDSIGTGEDGPTHQPIALAAFYRSLPNSYYIRPADNEEVLGAWALAIETKNKPTILSLSRQNLKQYKGNTDREKVKRGGYIFKDFSGNGKKLQIISVGPETKFAVDAAEKLTTEGLDVRIISLPCQSIFDSQPLEYKRSVLDRQITTVSVEAYASRGWERYAHAGFHLNEFGASLPGAQAYEHFGFNGQNIADKIKSYLADVERDPLLKYEFQDLNK</sequence>
<evidence type="ECO:0000313" key="17">
    <source>
        <dbReference type="EMBL" id="CDP39115.1"/>
    </source>
</evidence>
<dbReference type="Pfam" id="PF22613">
    <property type="entry name" value="Transketolase_C_1"/>
    <property type="match status" value="1"/>
</dbReference>
<comment type="cofactor">
    <cofactor evidence="1">
        <name>Co(2+)</name>
        <dbReference type="ChEBI" id="CHEBI:48828"/>
    </cofactor>
</comment>
<feature type="binding site" evidence="13">
    <location>
        <position position="189"/>
    </location>
    <ligand>
        <name>Mg(2+)</name>
        <dbReference type="ChEBI" id="CHEBI:18420"/>
    </ligand>
</feature>
<evidence type="ECO:0000256" key="3">
    <source>
        <dbReference type="ARBA" id="ARBA00011738"/>
    </source>
</evidence>
<organism evidence="17">
    <name type="scientific">Blastobotrys adeninivorans</name>
    <name type="common">Yeast</name>
    <name type="synonym">Arxula adeninivorans</name>
    <dbReference type="NCBI Taxonomy" id="409370"/>
    <lineage>
        <taxon>Eukaryota</taxon>
        <taxon>Fungi</taxon>
        <taxon>Dikarya</taxon>
        <taxon>Ascomycota</taxon>
        <taxon>Saccharomycotina</taxon>
        <taxon>Dipodascomycetes</taxon>
        <taxon>Dipodascales</taxon>
        <taxon>Trichomonascaceae</taxon>
        <taxon>Blastobotrys</taxon>
    </lineage>
</organism>
<comment type="similarity">
    <text evidence="2 15">Belongs to the transketolase family.</text>
</comment>
<feature type="binding site" evidence="11">
    <location>
        <position position="386"/>
    </location>
    <ligand>
        <name>substrate</name>
    </ligand>
</feature>
<dbReference type="InterPro" id="IPR029061">
    <property type="entry name" value="THDP-binding"/>
</dbReference>
<evidence type="ECO:0000256" key="2">
    <source>
        <dbReference type="ARBA" id="ARBA00007131"/>
    </source>
</evidence>
<feature type="binding site" evidence="11">
    <location>
        <position position="359"/>
    </location>
    <ligand>
        <name>substrate</name>
    </ligand>
</feature>
<evidence type="ECO:0000256" key="15">
    <source>
        <dbReference type="RuleBase" id="RU004996"/>
    </source>
</evidence>
<keyword evidence="15" id="KW-0106">Calcium</keyword>
<dbReference type="GO" id="GO:0046872">
    <property type="term" value="F:metal ion binding"/>
    <property type="evidence" value="ECO:0007669"/>
    <property type="project" value="UniProtKB-KW"/>
</dbReference>
<proteinExistence type="inferred from homology"/>
<dbReference type="InterPro" id="IPR055152">
    <property type="entry name" value="Transketolase-like_C_2"/>
</dbReference>
<feature type="binding site" evidence="12">
    <location>
        <begin position="116"/>
        <end position="118"/>
    </location>
    <ligand>
        <name>thiamine diphosphate</name>
        <dbReference type="ChEBI" id="CHEBI:58937"/>
    </ligand>
</feature>
<keyword evidence="5 15" id="KW-0808">Transferase</keyword>
<protein>
    <recommendedName>
        <fullName evidence="4 15">Transketolase</fullName>
        <ecNumber evidence="4 15">2.2.1.1</ecNumber>
    </recommendedName>
</protein>
<keyword evidence="7 13" id="KW-0460">Magnesium</keyword>
<dbReference type="FunFam" id="3.40.50.970:FF:000003">
    <property type="entry name" value="Transketolase"/>
    <property type="match status" value="1"/>
</dbReference>
<comment type="function">
    <text evidence="15">Catalyzes the transfer of a two-carbon ketol group from a ketose donor to an aldose acceptor, via a covalent intermediate with the cofactor thiamine pyrophosphate.</text>
</comment>
<feature type="binding site" evidence="11">
    <location>
        <position position="262"/>
    </location>
    <ligand>
        <name>substrate</name>
    </ligand>
</feature>
<dbReference type="InterPro" id="IPR009014">
    <property type="entry name" value="Transketo_C/PFOR_II"/>
</dbReference>
<dbReference type="Pfam" id="PF02779">
    <property type="entry name" value="Transket_pyr"/>
    <property type="match status" value="1"/>
</dbReference>
<reference evidence="17" key="1">
    <citation type="submission" date="2014-02" db="EMBL/GenBank/DDBJ databases">
        <authorList>
            <person name="Genoscope - CEA"/>
        </authorList>
    </citation>
    <scope>NUCLEOTIDE SEQUENCE</scope>
    <source>
        <strain evidence="17">LS3</strain>
    </source>
</reference>
<feature type="binding site" evidence="13">
    <location>
        <position position="187"/>
    </location>
    <ligand>
        <name>Mg(2+)</name>
        <dbReference type="ChEBI" id="CHEBI:18420"/>
    </ligand>
</feature>
<evidence type="ECO:0000256" key="10">
    <source>
        <dbReference type="PIRSR" id="PIRSR605478-1"/>
    </source>
</evidence>
<accession>A0A060TDE3</accession>
<dbReference type="InterPro" id="IPR049557">
    <property type="entry name" value="Transketolase_CS"/>
</dbReference>
<evidence type="ECO:0000256" key="6">
    <source>
        <dbReference type="ARBA" id="ARBA00022723"/>
    </source>
</evidence>
<feature type="binding site" evidence="12">
    <location>
        <position position="262"/>
    </location>
    <ligand>
        <name>thiamine diphosphate</name>
        <dbReference type="ChEBI" id="CHEBI:58937"/>
    </ligand>
</feature>
<evidence type="ECO:0000256" key="13">
    <source>
        <dbReference type="PIRSR" id="PIRSR605478-4"/>
    </source>
</evidence>
<dbReference type="CDD" id="cd07033">
    <property type="entry name" value="TPP_PYR_DXS_TK_like"/>
    <property type="match status" value="1"/>
</dbReference>
<dbReference type="EMBL" id="HG937694">
    <property type="protein sequence ID" value="CDP39115.1"/>
    <property type="molecule type" value="Genomic_DNA"/>
</dbReference>
<comment type="cofactor">
    <cofactor evidence="12">
        <name>thiamine diphosphate</name>
        <dbReference type="ChEBI" id="CHEBI:58937"/>
    </cofactor>
    <text evidence="12">Binds 1 thiamine pyrophosphate per subunit. During the reaction, the substrate forms a covalent intermediate with the cofactor.</text>
</comment>
<feature type="site" description="Important for catalytic activity" evidence="14">
    <location>
        <position position="262"/>
    </location>
</feature>
<evidence type="ECO:0000256" key="12">
    <source>
        <dbReference type="PIRSR" id="PIRSR605478-3"/>
    </source>
</evidence>
<evidence type="ECO:0000256" key="1">
    <source>
        <dbReference type="ARBA" id="ARBA00001941"/>
    </source>
</evidence>
<dbReference type="InterPro" id="IPR005474">
    <property type="entry name" value="Transketolase_N"/>
</dbReference>
<keyword evidence="8 12" id="KW-0786">Thiamine pyrophosphate</keyword>
<evidence type="ECO:0000256" key="8">
    <source>
        <dbReference type="ARBA" id="ARBA00023052"/>
    </source>
</evidence>
<comment type="cofactor">
    <cofactor evidence="15">
        <name>Mg(2+)</name>
        <dbReference type="ChEBI" id="CHEBI:18420"/>
    </cofactor>
    <cofactor evidence="15">
        <name>Ca(2+)</name>
        <dbReference type="ChEBI" id="CHEBI:29108"/>
    </cofactor>
    <cofactor evidence="15">
        <name>Mn(2+)</name>
        <dbReference type="ChEBI" id="CHEBI:29035"/>
    </cofactor>
    <cofactor evidence="15">
        <name>Co(2+)</name>
        <dbReference type="ChEBI" id="CHEBI:48828"/>
    </cofactor>
    <text evidence="15">Binds 1 Mg(2+) ion per subunit. Can also utilize other divalent metal cations, such as Ca(2+), Mn(2+) and Co(2+).</text>
</comment>
<keyword evidence="6 13" id="KW-0479">Metal-binding</keyword>
<feature type="binding site" evidence="11">
    <location>
        <position position="487"/>
    </location>
    <ligand>
        <name>substrate</name>
    </ligand>
</feature>
<dbReference type="InterPro" id="IPR005475">
    <property type="entry name" value="Transketolase-like_Pyr-bd"/>
</dbReference>
<dbReference type="Pfam" id="PF00456">
    <property type="entry name" value="Transketolase_N"/>
    <property type="match status" value="1"/>
</dbReference>
<dbReference type="PROSITE" id="PS00802">
    <property type="entry name" value="TRANSKETOLASE_2"/>
    <property type="match status" value="1"/>
</dbReference>
<dbReference type="NCBIfam" id="TIGR00232">
    <property type="entry name" value="tktlase_bact"/>
    <property type="match status" value="1"/>
</dbReference>
<evidence type="ECO:0000256" key="5">
    <source>
        <dbReference type="ARBA" id="ARBA00022679"/>
    </source>
</evidence>
<feature type="active site" description="Proton donor" evidence="10">
    <location>
        <position position="423"/>
    </location>
</feature>
<dbReference type="InterPro" id="IPR033247">
    <property type="entry name" value="Transketolase_fam"/>
</dbReference>
<dbReference type="GO" id="GO:0006098">
    <property type="term" value="P:pentose-phosphate shunt"/>
    <property type="evidence" value="ECO:0007669"/>
    <property type="project" value="TreeGrafter"/>
</dbReference>
<evidence type="ECO:0000256" key="4">
    <source>
        <dbReference type="ARBA" id="ARBA00013152"/>
    </source>
</evidence>
<dbReference type="SUPFAM" id="SSF52922">
    <property type="entry name" value="TK C-terminal domain-like"/>
    <property type="match status" value="1"/>
</dbReference>
<dbReference type="CDD" id="cd02012">
    <property type="entry name" value="TPP_TK"/>
    <property type="match status" value="1"/>
</dbReference>
<reference evidence="17" key="2">
    <citation type="submission" date="2014-06" db="EMBL/GenBank/DDBJ databases">
        <title>The complete genome of Blastobotrys (Arxula) adeninivorans LS3 - a yeast of biotechnological interest.</title>
        <authorList>
            <person name="Kunze G."/>
            <person name="Gaillardin C."/>
            <person name="Czernicka M."/>
            <person name="Durrens P."/>
            <person name="Martin T."/>
            <person name="Boer E."/>
            <person name="Gabaldon T."/>
            <person name="Cruz J."/>
            <person name="Talla E."/>
            <person name="Marck C."/>
            <person name="Goffeau A."/>
            <person name="Barbe V."/>
            <person name="Baret P."/>
            <person name="Baronian K."/>
            <person name="Beier S."/>
            <person name="Bleykasten C."/>
            <person name="Bode R."/>
            <person name="Casaregola S."/>
            <person name="Despons L."/>
            <person name="Fairhead C."/>
            <person name="Giersberg M."/>
            <person name="Gierski P."/>
            <person name="Hahnel U."/>
            <person name="Hartmann A."/>
            <person name="Jankowska D."/>
            <person name="Jubin C."/>
            <person name="Jung P."/>
            <person name="Lafontaine I."/>
            <person name="Leh-Louis V."/>
            <person name="Lemaire M."/>
            <person name="Marcet-Houben M."/>
            <person name="Mascher M."/>
            <person name="Morel G."/>
            <person name="Richard G.-F."/>
            <person name="Riechen J."/>
            <person name="Sacerdot C."/>
            <person name="Sarkar A."/>
            <person name="Savel G."/>
            <person name="Schacherer J."/>
            <person name="Sherman D."/>
            <person name="Straub M.-L."/>
            <person name="Stein N."/>
            <person name="Thierry A."/>
            <person name="Trautwein-Schult A."/>
            <person name="Westhof E."/>
            <person name="Worch S."/>
            <person name="Dujon B."/>
            <person name="Souciet J.-L."/>
            <person name="Wincker P."/>
            <person name="Scholz U."/>
            <person name="Neuveglise N."/>
        </authorList>
    </citation>
    <scope>NUCLEOTIDE SEQUENCE</scope>
    <source>
        <strain evidence="17">LS3</strain>
    </source>
</reference>
<feature type="binding site" evidence="12">
    <location>
        <position position="187"/>
    </location>
    <ligand>
        <name>thiamine diphosphate</name>
        <dbReference type="ChEBI" id="CHEBI:58937"/>
    </ligand>
</feature>
<dbReference type="PROSITE" id="PS00801">
    <property type="entry name" value="TRANSKETOLASE_1"/>
    <property type="match status" value="1"/>
</dbReference>
<dbReference type="SUPFAM" id="SSF52518">
    <property type="entry name" value="Thiamin diphosphate-binding fold (THDP-binding)"/>
    <property type="match status" value="2"/>
</dbReference>
<name>A0A060TDE3_BLAAD</name>
<feature type="binding site" evidence="11">
    <location>
        <position position="483"/>
    </location>
    <ligand>
        <name>substrate</name>
    </ligand>
</feature>
<evidence type="ECO:0000256" key="9">
    <source>
        <dbReference type="ARBA" id="ARBA00049473"/>
    </source>
</evidence>
<dbReference type="GO" id="GO:0005634">
    <property type="term" value="C:nucleus"/>
    <property type="evidence" value="ECO:0007669"/>
    <property type="project" value="TreeGrafter"/>
</dbReference>
<gene>
    <name evidence="17" type="ORF">GNLVRS02_ARAD1D50666g</name>
</gene>
<feature type="binding site" evidence="12">
    <location>
        <position position="67"/>
    </location>
    <ligand>
        <name>thiamine diphosphate</name>
        <dbReference type="ChEBI" id="CHEBI:58937"/>
    </ligand>
</feature>
<dbReference type="Gene3D" id="3.40.50.970">
    <property type="match status" value="2"/>
</dbReference>
<comment type="cofactor">
    <cofactor evidence="13">
        <name>Mg(2+)</name>
        <dbReference type="ChEBI" id="CHEBI:18420"/>
    </cofactor>
    <text evidence="13">Binds 1 Mg(2+) ion per subunit. Can also utilize other divalent metal cations, such as Ca(2+), Mn(2+) and Co(2+).</text>
</comment>
<dbReference type="SMART" id="SM00861">
    <property type="entry name" value="Transket_pyr"/>
    <property type="match status" value="1"/>
</dbReference>
<dbReference type="PANTHER" id="PTHR43522:SF6">
    <property type="entry name" value="TRANSKETOLASE-LIKE PYRIMIDINE-BINDING DOMAIN-CONTAINING PROTEIN-RELATED"/>
    <property type="match status" value="1"/>
</dbReference>
<dbReference type="InterPro" id="IPR020826">
    <property type="entry name" value="Transketolase_BS"/>
</dbReference>
<dbReference type="Gene3D" id="3.40.50.920">
    <property type="match status" value="1"/>
</dbReference>
<comment type="subunit">
    <text evidence="3 15">Homodimer.</text>
</comment>
<feature type="binding site" evidence="12">
    <location>
        <position position="451"/>
    </location>
    <ligand>
        <name>thiamine diphosphate</name>
        <dbReference type="ChEBI" id="CHEBI:58937"/>
    </ligand>
</feature>
<feature type="binding site" evidence="13">
    <location>
        <position position="157"/>
    </location>
    <ligand>
        <name>Mg(2+)</name>
        <dbReference type="ChEBI" id="CHEBI:18420"/>
    </ligand>
</feature>
<feature type="binding site" evidence="11">
    <location>
        <position position="475"/>
    </location>
    <ligand>
        <name>substrate</name>
    </ligand>
</feature>
<evidence type="ECO:0000259" key="16">
    <source>
        <dbReference type="SMART" id="SM00861"/>
    </source>
</evidence>
<dbReference type="InterPro" id="IPR005478">
    <property type="entry name" value="Transketolase_bac-like"/>
</dbReference>
<dbReference type="GO" id="GO:0005829">
    <property type="term" value="C:cytosol"/>
    <property type="evidence" value="ECO:0007669"/>
    <property type="project" value="TreeGrafter"/>
</dbReference>
<dbReference type="PANTHER" id="PTHR43522">
    <property type="entry name" value="TRANSKETOLASE"/>
    <property type="match status" value="1"/>
</dbReference>
<feature type="site" description="Important for catalytic activity" evidence="14">
    <location>
        <position position="27"/>
    </location>
</feature>